<feature type="transmembrane region" description="Helical" evidence="15">
    <location>
        <begin position="214"/>
        <end position="237"/>
    </location>
</feature>
<dbReference type="AlphaFoldDB" id="A0A2K5P7I7"/>
<dbReference type="GeneTree" id="ENSGT00940000158265"/>
<keyword evidence="10 15" id="KW-0406">Ion transport</keyword>
<dbReference type="PROSITE" id="PS51371">
    <property type="entry name" value="CBS"/>
    <property type="match status" value="2"/>
</dbReference>
<keyword evidence="2 15" id="KW-0813">Transport</keyword>
<feature type="transmembrane region" description="Helical" evidence="15">
    <location>
        <begin position="426"/>
        <end position="445"/>
    </location>
</feature>
<feature type="transmembrane region" description="Helical" evidence="15">
    <location>
        <begin position="399"/>
        <end position="419"/>
    </location>
</feature>
<name>A0A2K5P7I7_CERAT</name>
<evidence type="ECO:0000256" key="8">
    <source>
        <dbReference type="ARBA" id="ARBA00022840"/>
    </source>
</evidence>
<evidence type="ECO:0000313" key="18">
    <source>
        <dbReference type="Proteomes" id="UP000233060"/>
    </source>
</evidence>
<keyword evidence="18" id="KW-1185">Reference proteome</keyword>
<evidence type="ECO:0000256" key="3">
    <source>
        <dbReference type="ARBA" id="ARBA00022449"/>
    </source>
</evidence>
<evidence type="ECO:0000256" key="15">
    <source>
        <dbReference type="RuleBase" id="RU361221"/>
    </source>
</evidence>
<evidence type="ECO:0000313" key="17">
    <source>
        <dbReference type="Ensembl" id="ENSCATP00000045671.1"/>
    </source>
</evidence>
<keyword evidence="9 15" id="KW-1133">Transmembrane helix</keyword>
<dbReference type="InterPro" id="IPR001807">
    <property type="entry name" value="ClC"/>
</dbReference>
<feature type="transmembrane region" description="Helical" evidence="15">
    <location>
        <begin position="95"/>
        <end position="119"/>
    </location>
</feature>
<evidence type="ECO:0000256" key="12">
    <source>
        <dbReference type="ARBA" id="ARBA00023136"/>
    </source>
</evidence>
<dbReference type="SMART" id="SM00116">
    <property type="entry name" value="CBS"/>
    <property type="match status" value="2"/>
</dbReference>
<accession>A0A2K5P7I7</accession>
<dbReference type="GO" id="GO:0005769">
    <property type="term" value="C:early endosome"/>
    <property type="evidence" value="ECO:0007669"/>
    <property type="project" value="TreeGrafter"/>
</dbReference>
<reference evidence="17" key="2">
    <citation type="submission" date="2025-09" db="UniProtKB">
        <authorList>
            <consortium name="Ensembl"/>
        </authorList>
    </citation>
    <scope>IDENTIFICATION</scope>
</reference>
<dbReference type="FunFam" id="1.10.3080.10:FF:000016">
    <property type="entry name" value="Chloride channel protein"/>
    <property type="match status" value="1"/>
</dbReference>
<dbReference type="PRINTS" id="PR01115">
    <property type="entry name" value="CLCHANNEL4"/>
</dbReference>
<comment type="caution">
    <text evidence="15">Lacks conserved residue(s) required for the propagation of feature annotation.</text>
</comment>
<dbReference type="Pfam" id="PF00571">
    <property type="entry name" value="CBS"/>
    <property type="match status" value="2"/>
</dbReference>
<keyword evidence="4 15" id="KW-0812">Transmembrane</keyword>
<protein>
    <recommendedName>
        <fullName evidence="15">Chloride channel protein</fullName>
    </recommendedName>
</protein>
<dbReference type="PANTHER" id="PTHR45711:SF2">
    <property type="entry name" value="H(+)_CL(-) EXCHANGE TRANSPORTER 4"/>
    <property type="match status" value="1"/>
</dbReference>
<evidence type="ECO:0000256" key="14">
    <source>
        <dbReference type="PROSITE-ProRule" id="PRU00703"/>
    </source>
</evidence>
<dbReference type="Proteomes" id="UP000233060">
    <property type="component" value="Unassembled WGS sequence"/>
</dbReference>
<keyword evidence="11 14" id="KW-0129">CBS domain</keyword>
<dbReference type="GO" id="GO:0010008">
    <property type="term" value="C:endosome membrane"/>
    <property type="evidence" value="ECO:0007669"/>
    <property type="project" value="UniProtKB-SubCell"/>
</dbReference>
<evidence type="ECO:0000256" key="11">
    <source>
        <dbReference type="ARBA" id="ARBA00023122"/>
    </source>
</evidence>
<evidence type="ECO:0000256" key="7">
    <source>
        <dbReference type="ARBA" id="ARBA00022753"/>
    </source>
</evidence>
<keyword evidence="12 15" id="KW-0472">Membrane</keyword>
<dbReference type="PRINTS" id="PR00762">
    <property type="entry name" value="CLCHANNEL"/>
</dbReference>
<feature type="transmembrane region" description="Helical" evidence="15">
    <location>
        <begin position="290"/>
        <end position="314"/>
    </location>
</feature>
<keyword evidence="8" id="KW-0067">ATP-binding</keyword>
<dbReference type="GO" id="GO:0005794">
    <property type="term" value="C:Golgi apparatus"/>
    <property type="evidence" value="ECO:0007669"/>
    <property type="project" value="TreeGrafter"/>
</dbReference>
<organism evidence="17 18">
    <name type="scientific">Cercocebus atys</name>
    <name type="common">Sooty mangabey</name>
    <name type="synonym">Cercocebus torquatus atys</name>
    <dbReference type="NCBI Taxonomy" id="9531"/>
    <lineage>
        <taxon>Eukaryota</taxon>
        <taxon>Metazoa</taxon>
        <taxon>Chordata</taxon>
        <taxon>Craniata</taxon>
        <taxon>Vertebrata</taxon>
        <taxon>Euteleostomi</taxon>
        <taxon>Mammalia</taxon>
        <taxon>Eutheria</taxon>
        <taxon>Euarchontoglires</taxon>
        <taxon>Primates</taxon>
        <taxon>Haplorrhini</taxon>
        <taxon>Catarrhini</taxon>
        <taxon>Cercopithecidae</taxon>
        <taxon>Cercopithecinae</taxon>
        <taxon>Cercocebus</taxon>
    </lineage>
</organism>
<feature type="transmembrane region" description="Helical" evidence="15">
    <location>
        <begin position="473"/>
        <end position="498"/>
    </location>
</feature>
<proteinExistence type="inferred from homology"/>
<comment type="similarity">
    <text evidence="15">Belongs to the chloride channel (TC 2.A.49) family.</text>
</comment>
<dbReference type="FunFam" id="3.10.580.20:FF:000001">
    <property type="entry name" value="Chloride channel protein"/>
    <property type="match status" value="1"/>
</dbReference>
<comment type="subcellular location">
    <subcellularLocation>
        <location evidence="1">Endosome membrane</location>
        <topology evidence="1">Multi-pass membrane protein</topology>
    </subcellularLocation>
    <subcellularLocation>
        <location evidence="15">Membrane</location>
        <topology evidence="15">Multi-pass membrane protein</topology>
    </subcellularLocation>
</comment>
<evidence type="ECO:0000256" key="6">
    <source>
        <dbReference type="ARBA" id="ARBA00022741"/>
    </source>
</evidence>
<keyword evidence="6" id="KW-0547">Nucleotide-binding</keyword>
<dbReference type="SUPFAM" id="SSF54631">
    <property type="entry name" value="CBS-domain pair"/>
    <property type="match status" value="1"/>
</dbReference>
<feature type="transmembrane region" description="Helical" evidence="15">
    <location>
        <begin position="249"/>
        <end position="270"/>
    </location>
</feature>
<evidence type="ECO:0000256" key="13">
    <source>
        <dbReference type="ARBA" id="ARBA00023214"/>
    </source>
</evidence>
<evidence type="ECO:0000256" key="5">
    <source>
        <dbReference type="ARBA" id="ARBA00022737"/>
    </source>
</evidence>
<evidence type="ECO:0000259" key="16">
    <source>
        <dbReference type="PROSITE" id="PS51371"/>
    </source>
</evidence>
<evidence type="ECO:0000256" key="4">
    <source>
        <dbReference type="ARBA" id="ARBA00022692"/>
    </source>
</evidence>
<dbReference type="FunFam" id="3.90.1280.20:FF:000002">
    <property type="entry name" value="Chloride channel protein"/>
    <property type="match status" value="1"/>
</dbReference>
<dbReference type="InterPro" id="IPR014743">
    <property type="entry name" value="Cl-channel_core"/>
</dbReference>
<dbReference type="Pfam" id="PF00654">
    <property type="entry name" value="Voltage_CLC"/>
    <property type="match status" value="1"/>
</dbReference>
<dbReference type="InterPro" id="IPR002246">
    <property type="entry name" value="Cl_channel-4"/>
</dbReference>
<feature type="transmembrane region" description="Helical" evidence="15">
    <location>
        <begin position="326"/>
        <end position="343"/>
    </location>
</feature>
<dbReference type="GO" id="GO:0005524">
    <property type="term" value="F:ATP binding"/>
    <property type="evidence" value="ECO:0007669"/>
    <property type="project" value="UniProtKB-KW"/>
</dbReference>
<sequence>MDYSSVMSVACPAHIFNDWFSCPGVISMVNAGAMSGSGNLMDFLDEPFPDVGTYEDFHTIDWLREKSRDTDRHRKITSKSKESIWEFIKSLLDAWSGWVVMLLIGLLAGTLAGVIDLAVDWMTDLKEGVCLSAFWYSHEQCCWTSNETTFEDRDKCPLWQKWSELLVNQSEGASAYILNYLMYILWALLFAFLAVSLVRVFAPYACGSGIPEVLSAAAAAGVSVAFGAPIGGVLFSLEEVSYYFPLKTLWRSFFAALVAAFTLRSINPFGNSRLVLFYVEYHTPWYMAELFPFILLGVFGGLWGTLFIRCNIAWCRRRKTTRLGKYPVLEVIVVTAITAIIAYPNPYTRQSTSELISELFNDCGALESSQLCDYINDPNMTRPVDDIPDRPAGVGVYTAMWQLALALIFKIVVTIFTFGMKIPSGLFIPSMAVGAIAGRMVGIGVEQLAYHHHDWIIFRNWCRPGADCVTPGLYAMVGAAACLGGVTRMTVSLVVIMFELTGGLEYIVPLMAAAVTSKWVADAFGKEGIYEAHIHLNGYPFLDVKDEFTHRTLATDVMRPRRGEPPLSVLTQDSMTVEDVETLIKETDYNGFPVVVSRDSERLIGFAQRRELILAIKNARQRQEGIVSNSIMYFTEEPPELPANSPHPLKLRRILNLSPFTVTDHTPMETVVDIFRKLGLRQCLVTRSGRLLGIITKKDVLRHMAQMANQDPESIMFN</sequence>
<dbReference type="GO" id="GO:0008021">
    <property type="term" value="C:synaptic vesicle"/>
    <property type="evidence" value="ECO:0007669"/>
    <property type="project" value="TreeGrafter"/>
</dbReference>
<dbReference type="Gene3D" id="3.10.580.20">
    <property type="match status" value="1"/>
</dbReference>
<dbReference type="CDD" id="cd04591">
    <property type="entry name" value="CBS_pair_voltage-gated_CLC_euk_bac"/>
    <property type="match status" value="1"/>
</dbReference>
<feature type="transmembrane region" description="Helical" evidence="15">
    <location>
        <begin position="180"/>
        <end position="202"/>
    </location>
</feature>
<keyword evidence="7" id="KW-0967">Endosome</keyword>
<feature type="domain" description="CBS" evidence="16">
    <location>
        <begin position="558"/>
        <end position="624"/>
    </location>
</feature>
<evidence type="ECO:0000256" key="2">
    <source>
        <dbReference type="ARBA" id="ARBA00022448"/>
    </source>
</evidence>
<dbReference type="FunFam" id="3.90.1280.20:FF:000001">
    <property type="entry name" value="Chloride channel protein"/>
    <property type="match status" value="1"/>
</dbReference>
<dbReference type="InterPro" id="IPR000644">
    <property type="entry name" value="CBS_dom"/>
</dbReference>
<evidence type="ECO:0000256" key="1">
    <source>
        <dbReference type="ARBA" id="ARBA00004337"/>
    </source>
</evidence>
<keyword evidence="5" id="KW-0677">Repeat</keyword>
<keyword evidence="13 15" id="KW-0868">Chloride</keyword>
<dbReference type="Bgee" id="ENSCATG00000045208">
    <property type="expression patterns" value="Expressed in frontal cortex and 11 other cell types or tissues"/>
</dbReference>
<dbReference type="Gene3D" id="1.10.3080.10">
    <property type="entry name" value="Clc chloride channel"/>
    <property type="match status" value="2"/>
</dbReference>
<keyword evidence="3" id="KW-0050">Antiport</keyword>
<dbReference type="Ensembl" id="ENSCATT00000070118.1">
    <property type="protein sequence ID" value="ENSCATP00000045671.1"/>
    <property type="gene ID" value="ENSCATG00000045208.1"/>
</dbReference>
<dbReference type="CDD" id="cd03684">
    <property type="entry name" value="ClC_3_like"/>
    <property type="match status" value="1"/>
</dbReference>
<evidence type="ECO:0000256" key="9">
    <source>
        <dbReference type="ARBA" id="ARBA00022989"/>
    </source>
</evidence>
<dbReference type="GO" id="GO:0005247">
    <property type="term" value="F:voltage-gated chloride channel activity"/>
    <property type="evidence" value="ECO:0007669"/>
    <property type="project" value="InterPro"/>
</dbReference>
<dbReference type="GO" id="GO:0015297">
    <property type="term" value="F:antiporter activity"/>
    <property type="evidence" value="ECO:0007669"/>
    <property type="project" value="UniProtKB-KW"/>
</dbReference>
<dbReference type="SUPFAM" id="SSF81340">
    <property type="entry name" value="Clc chloride channel"/>
    <property type="match status" value="1"/>
</dbReference>
<dbReference type="InterPro" id="IPR046342">
    <property type="entry name" value="CBS_dom_sf"/>
</dbReference>
<dbReference type="Gene3D" id="3.90.1280.20">
    <property type="match status" value="1"/>
</dbReference>
<gene>
    <name evidence="17" type="primary">CLCN4</name>
</gene>
<dbReference type="GO" id="GO:0005886">
    <property type="term" value="C:plasma membrane"/>
    <property type="evidence" value="ECO:0007669"/>
    <property type="project" value="TreeGrafter"/>
</dbReference>
<evidence type="ECO:0000256" key="10">
    <source>
        <dbReference type="ARBA" id="ARBA00023065"/>
    </source>
</evidence>
<feature type="domain" description="CBS" evidence="16">
    <location>
        <begin position="655"/>
        <end position="713"/>
    </location>
</feature>
<reference evidence="17" key="1">
    <citation type="submission" date="2025-08" db="UniProtKB">
        <authorList>
            <consortium name="Ensembl"/>
        </authorList>
    </citation>
    <scope>IDENTIFICATION</scope>
</reference>
<dbReference type="PANTHER" id="PTHR45711">
    <property type="entry name" value="CHLORIDE CHANNEL PROTEIN"/>
    <property type="match status" value="1"/>
</dbReference>